<dbReference type="EMBL" id="QJSX01000005">
    <property type="protein sequence ID" value="PYE54554.1"/>
    <property type="molecule type" value="Genomic_DNA"/>
</dbReference>
<feature type="domain" description="VTT" evidence="7">
    <location>
        <begin position="56"/>
        <end position="154"/>
    </location>
</feature>
<dbReference type="Pfam" id="PF09335">
    <property type="entry name" value="VTT_dom"/>
    <property type="match status" value="1"/>
</dbReference>
<feature type="transmembrane region" description="Helical" evidence="6">
    <location>
        <begin position="172"/>
        <end position="190"/>
    </location>
</feature>
<dbReference type="Proteomes" id="UP000248326">
    <property type="component" value="Unassembled WGS sequence"/>
</dbReference>
<keyword evidence="2" id="KW-1003">Cell membrane</keyword>
<evidence type="ECO:0000313" key="8">
    <source>
        <dbReference type="EMBL" id="PYE54554.1"/>
    </source>
</evidence>
<evidence type="ECO:0000256" key="2">
    <source>
        <dbReference type="ARBA" id="ARBA00022475"/>
    </source>
</evidence>
<keyword evidence="5 6" id="KW-0472">Membrane</keyword>
<dbReference type="AlphaFoldDB" id="A0A318S714"/>
<comment type="subcellular location">
    <subcellularLocation>
        <location evidence="1">Cell membrane</location>
        <topology evidence="1">Multi-pass membrane protein</topology>
    </subcellularLocation>
</comment>
<feature type="transmembrane region" description="Helical" evidence="6">
    <location>
        <begin position="56"/>
        <end position="77"/>
    </location>
</feature>
<evidence type="ECO:0000256" key="6">
    <source>
        <dbReference type="SAM" id="Phobius"/>
    </source>
</evidence>
<accession>A0A318S714</accession>
<feature type="transmembrane region" description="Helical" evidence="6">
    <location>
        <begin position="105"/>
        <end position="125"/>
    </location>
</feature>
<evidence type="ECO:0000259" key="7">
    <source>
        <dbReference type="Pfam" id="PF09335"/>
    </source>
</evidence>
<evidence type="ECO:0000256" key="5">
    <source>
        <dbReference type="ARBA" id="ARBA00023136"/>
    </source>
</evidence>
<feature type="transmembrane region" description="Helical" evidence="6">
    <location>
        <begin position="137"/>
        <end position="160"/>
    </location>
</feature>
<dbReference type="RefSeq" id="WP_110886319.1">
    <property type="nucleotide sequence ID" value="NZ_QJSX01000005.1"/>
</dbReference>
<keyword evidence="4 6" id="KW-1133">Transmembrane helix</keyword>
<evidence type="ECO:0000313" key="9">
    <source>
        <dbReference type="Proteomes" id="UP000248326"/>
    </source>
</evidence>
<comment type="caution">
    <text evidence="8">The sequence shown here is derived from an EMBL/GenBank/DDBJ whole genome shotgun (WGS) entry which is preliminary data.</text>
</comment>
<dbReference type="OrthoDB" id="70624at2"/>
<evidence type="ECO:0000256" key="1">
    <source>
        <dbReference type="ARBA" id="ARBA00004651"/>
    </source>
</evidence>
<feature type="transmembrane region" description="Helical" evidence="6">
    <location>
        <begin position="20"/>
        <end position="44"/>
    </location>
</feature>
<dbReference type="InterPro" id="IPR051311">
    <property type="entry name" value="DedA_domain"/>
</dbReference>
<reference evidence="8 9" key="1">
    <citation type="submission" date="2018-06" db="EMBL/GenBank/DDBJ databases">
        <title>Genomic Encyclopedia of Type Strains, Phase IV (KMG-IV): sequencing the most valuable type-strain genomes for metagenomic binning, comparative biology and taxonomic classification.</title>
        <authorList>
            <person name="Goeker M."/>
        </authorList>
    </citation>
    <scope>NUCLEOTIDE SEQUENCE [LARGE SCALE GENOMIC DNA]</scope>
    <source>
        <strain evidence="8 9">DSM 18048</strain>
    </source>
</reference>
<evidence type="ECO:0000256" key="4">
    <source>
        <dbReference type="ARBA" id="ARBA00022989"/>
    </source>
</evidence>
<proteinExistence type="predicted"/>
<gene>
    <name evidence="8" type="ORF">DES52_105192</name>
</gene>
<protein>
    <submittedName>
        <fullName evidence="8">Membrane protein DedA with SNARE-associated domain</fullName>
    </submittedName>
</protein>
<sequence>MADPSLSEWLAALSPAALDAATFGILFLEGLGVPVLPGVLPMLAQANAIDAGRTTFVAAVVWATLGDIAGALTVYVLGRWGTRFVPAAWRRALESPKAQRSLDRWGLVAVFFSRWLVSFRIPITLGAGVAKMRFRAYLTASVLGALLHIVLWQVLLGHFGPQIVEWLDSYTRYWPVLLVLLIAWAAFEVWRHRRSGSGGNTERV</sequence>
<keyword evidence="3 6" id="KW-0812">Transmembrane</keyword>
<dbReference type="PANTHER" id="PTHR42709">
    <property type="entry name" value="ALKALINE PHOSPHATASE LIKE PROTEIN"/>
    <property type="match status" value="1"/>
</dbReference>
<keyword evidence="9" id="KW-1185">Reference proteome</keyword>
<organism evidence="8 9">
    <name type="scientific">Deinococcus yavapaiensis KR-236</name>
    <dbReference type="NCBI Taxonomy" id="694435"/>
    <lineage>
        <taxon>Bacteria</taxon>
        <taxon>Thermotogati</taxon>
        <taxon>Deinococcota</taxon>
        <taxon>Deinococci</taxon>
        <taxon>Deinococcales</taxon>
        <taxon>Deinococcaceae</taxon>
        <taxon>Deinococcus</taxon>
    </lineage>
</organism>
<dbReference type="GO" id="GO:0005886">
    <property type="term" value="C:plasma membrane"/>
    <property type="evidence" value="ECO:0007669"/>
    <property type="project" value="UniProtKB-SubCell"/>
</dbReference>
<dbReference type="PANTHER" id="PTHR42709:SF6">
    <property type="entry name" value="UNDECAPRENYL PHOSPHATE TRANSPORTER A"/>
    <property type="match status" value="1"/>
</dbReference>
<name>A0A318S714_9DEIO</name>
<dbReference type="InterPro" id="IPR032816">
    <property type="entry name" value="VTT_dom"/>
</dbReference>
<evidence type="ECO:0000256" key="3">
    <source>
        <dbReference type="ARBA" id="ARBA00022692"/>
    </source>
</evidence>